<dbReference type="EMBL" id="KY523104">
    <property type="protein sequence ID" value="QKU34952.1"/>
    <property type="molecule type" value="Genomic_DNA"/>
</dbReference>
<dbReference type="Gene3D" id="2.60.120.260">
    <property type="entry name" value="Galactose-binding domain-like"/>
    <property type="match status" value="1"/>
</dbReference>
<accession>A0A6N1NXR1</accession>
<dbReference type="SUPFAM" id="SSF49785">
    <property type="entry name" value="Galactose-binding domain-like"/>
    <property type="match status" value="1"/>
</dbReference>
<organism evidence="1">
    <name type="scientific">Tupanvirus soda lake</name>
    <dbReference type="NCBI Taxonomy" id="2126985"/>
    <lineage>
        <taxon>Viruses</taxon>
        <taxon>Varidnaviria</taxon>
        <taxon>Bamfordvirae</taxon>
        <taxon>Nucleocytoviricota</taxon>
        <taxon>Megaviricetes</taxon>
        <taxon>Imitervirales</taxon>
        <taxon>Mimiviridae</taxon>
        <taxon>Megamimivirinae</taxon>
        <taxon>Tupanvirus</taxon>
        <taxon>Tupanvirus salinum</taxon>
    </lineage>
</organism>
<reference evidence="1" key="2">
    <citation type="journal article" date="2018" name="Nat. Commun.">
        <title>Tailed giant Tupanvirus possesses the most complete translational apparatus of the known virosphere.</title>
        <authorList>
            <person name="Abrahao J."/>
            <person name="Silva L."/>
            <person name="Silva L.S."/>
            <person name="Khalil J.Y.B."/>
            <person name="Rodrigues R."/>
            <person name="Arantes T."/>
            <person name="Assis F."/>
            <person name="Boratto P."/>
            <person name="Andrade M."/>
            <person name="Kroon E.G."/>
            <person name="Ribeiro B."/>
            <person name="Bergier I."/>
            <person name="Seligmann H."/>
            <person name="Ghigo E."/>
            <person name="Colson P."/>
            <person name="Levasseur A."/>
            <person name="Kroemer G."/>
            <person name="Raoult D."/>
            <person name="La Scola B."/>
        </authorList>
    </citation>
    <scope>NUCLEOTIDE SEQUENCE [LARGE SCALE GENOMIC DNA]</scope>
    <source>
        <strain evidence="1">Soda lake</strain>
    </source>
</reference>
<dbReference type="GeneID" id="80518369"/>
<sequence length="277" mass="31471">MSNLVVNGNFSLDFFGWNSSESVFISTEIYYNPSKSAGLPSIGSISQTNIPTIVGTTYLLVFHAYAENGLGNIRYVIGELITEIVNIEPTNTWVRFEKQFTASGATDIYFENFFSFDVYIDNVSITSNMICYSGKSIVKCRDKESGKIIQLRAKDLLSQKYEVYSVYNKKFIPVVYNIVNGPTDKYIMIEKNLFGMNQPIEDFYVTGGHILVVDGKEIKARDIPNTKKIKVKPEMVYSICTKKREPILINGLAVMAWGEKEWLQYANEKGIVWKDNE</sequence>
<evidence type="ECO:0000313" key="1">
    <source>
        <dbReference type="EMBL" id="QKU34952.1"/>
    </source>
</evidence>
<reference evidence="1" key="1">
    <citation type="submission" date="2017-01" db="EMBL/GenBank/DDBJ databases">
        <authorList>
            <person name="Assis F.L."/>
            <person name="Abrahao J.S."/>
            <person name="Silva L."/>
            <person name="Khalil J.B."/>
            <person name="Rodrigues R."/>
            <person name="Silva L.S."/>
            <person name="Arantes T."/>
            <person name="Boratto P."/>
            <person name="Andrade M."/>
            <person name="Kroon E.G."/>
            <person name="Ribeiro B."/>
            <person name="Bergier I."/>
            <person name="Seligmann H."/>
            <person name="Ghigo E."/>
            <person name="Colson P."/>
            <person name="Levasseur A."/>
            <person name="Raoult D."/>
            <person name="Scola B.L."/>
        </authorList>
    </citation>
    <scope>NUCLEOTIDE SEQUENCE</scope>
    <source>
        <strain evidence="1">Soda lake</strain>
    </source>
</reference>
<dbReference type="InterPro" id="IPR008979">
    <property type="entry name" value="Galactose-bd-like_sf"/>
</dbReference>
<protein>
    <submittedName>
        <fullName evidence="1">Putative orfan</fullName>
    </submittedName>
</protein>
<dbReference type="KEGG" id="vg:80518369"/>
<proteinExistence type="predicted"/>
<dbReference type="RefSeq" id="YP_010781605.1">
    <property type="nucleotide sequence ID" value="NC_075039.1"/>
</dbReference>
<name>A0A6N1NXR1_9VIRU</name>